<feature type="transmembrane region" description="Helical" evidence="8">
    <location>
        <begin position="271"/>
        <end position="292"/>
    </location>
</feature>
<proteinExistence type="inferred from homology"/>
<dbReference type="EMBL" id="CP116968">
    <property type="protein sequence ID" value="WNM63712.1"/>
    <property type="molecule type" value="Genomic_DNA"/>
</dbReference>
<dbReference type="PANTHER" id="PTHR42929:SF1">
    <property type="entry name" value="INNER MEMBRANE ABC TRANSPORTER PERMEASE PROTEIN YDCU-RELATED"/>
    <property type="match status" value="1"/>
</dbReference>
<dbReference type="RefSeq" id="WP_312748400.1">
    <property type="nucleotide sequence ID" value="NZ_CP116968.1"/>
</dbReference>
<gene>
    <name evidence="10" type="ORF">PQG83_08150</name>
</gene>
<keyword evidence="6 8" id="KW-1133">Transmembrane helix</keyword>
<dbReference type="GO" id="GO:0055085">
    <property type="term" value="P:transmembrane transport"/>
    <property type="evidence" value="ECO:0007669"/>
    <property type="project" value="InterPro"/>
</dbReference>
<feature type="transmembrane region" description="Helical" evidence="8">
    <location>
        <begin position="120"/>
        <end position="145"/>
    </location>
</feature>
<dbReference type="KEGG" id="nneo:PQG83_08150"/>
<protein>
    <submittedName>
        <fullName evidence="10">ABC transporter permease</fullName>
    </submittedName>
</protein>
<comment type="subcellular location">
    <subcellularLocation>
        <location evidence="1 8">Cell membrane</location>
        <topology evidence="1 8">Multi-pass membrane protein</topology>
    </subcellularLocation>
</comment>
<evidence type="ECO:0000256" key="4">
    <source>
        <dbReference type="ARBA" id="ARBA00022475"/>
    </source>
</evidence>
<keyword evidence="7 8" id="KW-0472">Membrane</keyword>
<keyword evidence="11" id="KW-1185">Reference proteome</keyword>
<evidence type="ECO:0000256" key="1">
    <source>
        <dbReference type="ARBA" id="ARBA00004651"/>
    </source>
</evidence>
<dbReference type="GO" id="GO:0005886">
    <property type="term" value="C:plasma membrane"/>
    <property type="evidence" value="ECO:0007669"/>
    <property type="project" value="UniProtKB-SubCell"/>
</dbReference>
<dbReference type="Proteomes" id="UP001302494">
    <property type="component" value="Chromosome"/>
</dbReference>
<dbReference type="PROSITE" id="PS50928">
    <property type="entry name" value="ABC_TM1"/>
    <property type="match status" value="1"/>
</dbReference>
<keyword evidence="4" id="KW-1003">Cell membrane</keyword>
<evidence type="ECO:0000256" key="5">
    <source>
        <dbReference type="ARBA" id="ARBA00022692"/>
    </source>
</evidence>
<dbReference type="CDD" id="cd06261">
    <property type="entry name" value="TM_PBP2"/>
    <property type="match status" value="1"/>
</dbReference>
<evidence type="ECO:0000259" key="9">
    <source>
        <dbReference type="PROSITE" id="PS50928"/>
    </source>
</evidence>
<feature type="transmembrane region" description="Helical" evidence="8">
    <location>
        <begin position="227"/>
        <end position="250"/>
    </location>
</feature>
<keyword evidence="3 8" id="KW-0813">Transport</keyword>
<accession>A0AA96GLX2</accession>
<dbReference type="Pfam" id="PF00528">
    <property type="entry name" value="BPD_transp_1"/>
    <property type="match status" value="1"/>
</dbReference>
<dbReference type="PANTHER" id="PTHR42929">
    <property type="entry name" value="INNER MEMBRANE ABC TRANSPORTER PERMEASE PROTEIN YDCU-RELATED-RELATED"/>
    <property type="match status" value="1"/>
</dbReference>
<dbReference type="InterPro" id="IPR035906">
    <property type="entry name" value="MetI-like_sf"/>
</dbReference>
<evidence type="ECO:0000256" key="8">
    <source>
        <dbReference type="RuleBase" id="RU363032"/>
    </source>
</evidence>
<evidence type="ECO:0000313" key="11">
    <source>
        <dbReference type="Proteomes" id="UP001302494"/>
    </source>
</evidence>
<feature type="transmembrane region" description="Helical" evidence="8">
    <location>
        <begin position="165"/>
        <end position="192"/>
    </location>
</feature>
<evidence type="ECO:0000256" key="2">
    <source>
        <dbReference type="ARBA" id="ARBA00007069"/>
    </source>
</evidence>
<dbReference type="SUPFAM" id="SSF161098">
    <property type="entry name" value="MetI-like"/>
    <property type="match status" value="1"/>
</dbReference>
<keyword evidence="5 8" id="KW-0812">Transmembrane</keyword>
<evidence type="ECO:0000256" key="7">
    <source>
        <dbReference type="ARBA" id="ARBA00023136"/>
    </source>
</evidence>
<dbReference type="InterPro" id="IPR000515">
    <property type="entry name" value="MetI-like"/>
</dbReference>
<dbReference type="AlphaFoldDB" id="A0AA96GLX2"/>
<reference evidence="10 11" key="1">
    <citation type="submission" date="2023-01" db="EMBL/GenBank/DDBJ databases">
        <title>Cultivation and genomic characterization of new, ubiquitous marine nitrite-oxidizing bacteria from the Nitrospirales.</title>
        <authorList>
            <person name="Mueller A.J."/>
            <person name="Daebeler A."/>
            <person name="Herbold C.W."/>
            <person name="Kirkegaard R.H."/>
            <person name="Daims H."/>
        </authorList>
    </citation>
    <scope>NUCLEOTIDE SEQUENCE [LARGE SCALE GENOMIC DNA]</scope>
    <source>
        <strain evidence="10 11">DK</strain>
    </source>
</reference>
<feature type="domain" description="ABC transmembrane type-1" evidence="9">
    <location>
        <begin position="86"/>
        <end position="292"/>
    </location>
</feature>
<evidence type="ECO:0000313" key="10">
    <source>
        <dbReference type="EMBL" id="WNM63712.1"/>
    </source>
</evidence>
<feature type="transmembrane region" description="Helical" evidence="8">
    <location>
        <begin position="81"/>
        <end position="108"/>
    </location>
</feature>
<organism evidence="10 11">
    <name type="scientific">Candidatus Nitrospira neomarina</name>
    <dbReference type="NCBI Taxonomy" id="3020899"/>
    <lineage>
        <taxon>Bacteria</taxon>
        <taxon>Pseudomonadati</taxon>
        <taxon>Nitrospirota</taxon>
        <taxon>Nitrospiria</taxon>
        <taxon>Nitrospirales</taxon>
        <taxon>Nitrospiraceae</taxon>
        <taxon>Nitrospira</taxon>
    </lineage>
</organism>
<evidence type="ECO:0000256" key="3">
    <source>
        <dbReference type="ARBA" id="ARBA00022448"/>
    </source>
</evidence>
<name>A0AA96GLX2_9BACT</name>
<comment type="similarity">
    <text evidence="2">Belongs to the binding-protein-dependent transport system permease family. CysTW subfamily.</text>
</comment>
<feature type="transmembrane region" description="Helical" evidence="8">
    <location>
        <begin position="38"/>
        <end position="61"/>
    </location>
</feature>
<sequence length="302" mass="33011">MAGTGGTGLARPSGTMLNNRSDTPSAFPVKLSLLSASLFLGLFFFLPLILVFGVSLASRGMYGGITWIPTWENYQRVFDPLVGVIFFRSLFLAGLTTFICAVVGFPLAYCLARASRPWQLILLTLVMVPFWTNFLVRTYAWVLILRADGILNGLLIRLGLVDEPLSLLFTNLSVFVGLVYGYLPFMVLPLVVAIERISPQLEDAAFDLYASMAGMFRHVLLPLSAPGFLAGGVLVFIPSLGAFITPYLLGGGQNMMLGTFIQQEFLVARDWPFGSALSFGLMGTVLLLWFLLGRTSVEKDPS</sequence>
<evidence type="ECO:0000256" key="6">
    <source>
        <dbReference type="ARBA" id="ARBA00022989"/>
    </source>
</evidence>
<dbReference type="Gene3D" id="1.10.3720.10">
    <property type="entry name" value="MetI-like"/>
    <property type="match status" value="1"/>
</dbReference>